<evidence type="ECO:0000259" key="2">
    <source>
        <dbReference type="PROSITE" id="PS50157"/>
    </source>
</evidence>
<reference evidence="3" key="1">
    <citation type="submission" date="2021-01" db="EMBL/GenBank/DDBJ databases">
        <authorList>
            <person name="Kaushik A."/>
        </authorList>
    </citation>
    <scope>NUCLEOTIDE SEQUENCE</scope>
    <source>
        <strain evidence="3">AG4-RS23</strain>
    </source>
</reference>
<keyword evidence="1" id="KW-0862">Zinc</keyword>
<dbReference type="AlphaFoldDB" id="A0A8H3DC26"/>
<dbReference type="GO" id="GO:0008270">
    <property type="term" value="F:zinc ion binding"/>
    <property type="evidence" value="ECO:0007669"/>
    <property type="project" value="UniProtKB-KW"/>
</dbReference>
<comment type="caution">
    <text evidence="3">The sequence shown here is derived from an EMBL/GenBank/DDBJ whole genome shotgun (WGS) entry which is preliminary data.</text>
</comment>
<feature type="domain" description="C2H2-type" evidence="2">
    <location>
        <begin position="260"/>
        <end position="289"/>
    </location>
</feature>
<evidence type="ECO:0000313" key="3">
    <source>
        <dbReference type="EMBL" id="CAE6520120.1"/>
    </source>
</evidence>
<evidence type="ECO:0000313" key="4">
    <source>
        <dbReference type="Proteomes" id="UP000663861"/>
    </source>
</evidence>
<dbReference type="PROSITE" id="PS50157">
    <property type="entry name" value="ZINC_FINGER_C2H2_2"/>
    <property type="match status" value="2"/>
</dbReference>
<keyword evidence="1" id="KW-0479">Metal-binding</keyword>
<accession>A0A8H3DC26</accession>
<gene>
    <name evidence="3" type="ORF">RDB_LOCUS154204</name>
</gene>
<dbReference type="Gene3D" id="3.30.160.60">
    <property type="entry name" value="Classic Zinc Finger"/>
    <property type="match status" value="1"/>
</dbReference>
<sequence>MTSPIFAMKFKQEPLEDVAAKVEVEDEESKINNLRLKISTIKFQPEIDEPSSPTPDTPACKGYVIESDFAAVFLGGCYYFIAPVQPDRGSSDFAVFSLSPDRRIVSFVDTNSSFHHHHIDQSFGPIIHFMIGDLPYQWDIQRGTLSFEQVGVGLSVSGLTLSDVQLYKSLEEAKALVDSLRYVNMTTLANLALDSPPLTNSNTSSPPNIADLPPTFTGVHLFESPPGTGYFGLSPSQENIDRWVDDYTKTDQAIRDGANLKCPEAGCDASSRRPHALKTHLYTHYRIKPYACKMCNISVLTEANLLRHMKNAHTCPGCHIVKSIPAMKAHKAVCPLTAPSERKAGKHGRTRTWHCV</sequence>
<feature type="domain" description="C2H2-type" evidence="2">
    <location>
        <begin position="290"/>
        <end position="314"/>
    </location>
</feature>
<dbReference type="InterPro" id="IPR013087">
    <property type="entry name" value="Znf_C2H2_type"/>
</dbReference>
<dbReference type="InterPro" id="IPR036236">
    <property type="entry name" value="Znf_C2H2_sf"/>
</dbReference>
<name>A0A8H3DC26_9AGAM</name>
<dbReference type="SMART" id="SM00355">
    <property type="entry name" value="ZnF_C2H2"/>
    <property type="match status" value="2"/>
</dbReference>
<dbReference type="SUPFAM" id="SSF57667">
    <property type="entry name" value="beta-beta-alpha zinc fingers"/>
    <property type="match status" value="1"/>
</dbReference>
<dbReference type="Proteomes" id="UP000663861">
    <property type="component" value="Unassembled WGS sequence"/>
</dbReference>
<protein>
    <recommendedName>
        <fullName evidence="2">C2H2-type domain-containing protein</fullName>
    </recommendedName>
</protein>
<evidence type="ECO:0000256" key="1">
    <source>
        <dbReference type="PROSITE-ProRule" id="PRU00042"/>
    </source>
</evidence>
<keyword evidence="1" id="KW-0863">Zinc-finger</keyword>
<proteinExistence type="predicted"/>
<dbReference type="PROSITE" id="PS00028">
    <property type="entry name" value="ZINC_FINGER_C2H2_1"/>
    <property type="match status" value="1"/>
</dbReference>
<organism evidence="3 4">
    <name type="scientific">Rhizoctonia solani</name>
    <dbReference type="NCBI Taxonomy" id="456999"/>
    <lineage>
        <taxon>Eukaryota</taxon>
        <taxon>Fungi</taxon>
        <taxon>Dikarya</taxon>
        <taxon>Basidiomycota</taxon>
        <taxon>Agaricomycotina</taxon>
        <taxon>Agaricomycetes</taxon>
        <taxon>Cantharellales</taxon>
        <taxon>Ceratobasidiaceae</taxon>
        <taxon>Rhizoctonia</taxon>
    </lineage>
</organism>
<dbReference type="EMBL" id="CAJMWY010004118">
    <property type="protein sequence ID" value="CAE6520120.1"/>
    <property type="molecule type" value="Genomic_DNA"/>
</dbReference>